<accession>A0A2Z5G8N7</accession>
<evidence type="ECO:0000313" key="2">
    <source>
        <dbReference type="Proteomes" id="UP000253606"/>
    </source>
</evidence>
<name>A0A2Z5G8N7_9BACT</name>
<organism evidence="1 2">
    <name type="scientific">Acidisarcina polymorpha</name>
    <dbReference type="NCBI Taxonomy" id="2211140"/>
    <lineage>
        <taxon>Bacteria</taxon>
        <taxon>Pseudomonadati</taxon>
        <taxon>Acidobacteriota</taxon>
        <taxon>Terriglobia</taxon>
        <taxon>Terriglobales</taxon>
        <taxon>Acidobacteriaceae</taxon>
        <taxon>Acidisarcina</taxon>
    </lineage>
</organism>
<sequence length="305" mass="35392">MREGFGTAESWKECGKKCLVFAQNSIMRRIGEERWNLFKRNVEFHLAISDSVESYGDPEPIPGGRLAVTIECSGCGYLKIGPAIEALEKESEGLGAAFYWEFIYSCYRLMRIYDHEDALQYEEGMREMAEGEEDADQQYEFPEVEKALPECIRRDLKAEYRGRRQNARCRLHQAQKSKHKSWLLHLRRMQRLARLNVGPQREYLDTFNYDSPPLPSLLVAFQERDAITACFDEEGQHMLEGSSEPALLVFFDPKNPTEVRNAIRSVTRFLLFNQELFELAEELQEWEKDHGSTPLDRSDSSIRTA</sequence>
<proteinExistence type="predicted"/>
<dbReference type="AlphaFoldDB" id="A0A2Z5G8N7"/>
<dbReference type="KEGG" id="abas:ACPOL_6207"/>
<dbReference type="EMBL" id="CP030840">
    <property type="protein sequence ID" value="AXC15451.1"/>
    <property type="molecule type" value="Genomic_DNA"/>
</dbReference>
<evidence type="ECO:0000313" key="1">
    <source>
        <dbReference type="EMBL" id="AXC15451.1"/>
    </source>
</evidence>
<protein>
    <submittedName>
        <fullName evidence="1">Uncharacterized protein</fullName>
    </submittedName>
</protein>
<reference evidence="1 2" key="1">
    <citation type="journal article" date="2018" name="Front. Microbiol.">
        <title>Hydrolytic Capabilities as a Key to Environmental Success: Chitinolytic and Cellulolytic Acidobacteria From Acidic Sub-arctic Soils and Boreal Peatlands.</title>
        <authorList>
            <person name="Belova S.E."/>
            <person name="Ravin N.V."/>
            <person name="Pankratov T.A."/>
            <person name="Rakitin A.L."/>
            <person name="Ivanova A.A."/>
            <person name="Beletsky A.V."/>
            <person name="Mardanov A.V."/>
            <person name="Sinninghe Damste J.S."/>
            <person name="Dedysh S.N."/>
        </authorList>
    </citation>
    <scope>NUCLEOTIDE SEQUENCE [LARGE SCALE GENOMIC DNA]</scope>
    <source>
        <strain evidence="1 2">SBC82</strain>
    </source>
</reference>
<dbReference type="Proteomes" id="UP000253606">
    <property type="component" value="Chromosome"/>
</dbReference>
<keyword evidence="2" id="KW-1185">Reference proteome</keyword>
<gene>
    <name evidence="1" type="ORF">ACPOL_6207</name>
</gene>